<keyword evidence="1" id="KW-1133">Transmembrane helix</keyword>
<gene>
    <name evidence="2" type="ORF">METZ01_LOCUS39295</name>
</gene>
<proteinExistence type="predicted"/>
<keyword evidence="1" id="KW-0472">Membrane</keyword>
<evidence type="ECO:0000256" key="1">
    <source>
        <dbReference type="SAM" id="Phobius"/>
    </source>
</evidence>
<sequence length="280" mass="30947">MKKAVPTRFYTRSLSLGIIFYPCFLFSAFESTHFSPFQNAMGGCPFSFFPNTTSILTDPTLLSDQKSIFGSGSFNNKFGINDLYESSFITGTRFKKYGVGLGFTRFGNSIYKESQVAILSSRRIRDNIIVGGGIMVYNLAIKEYGAASTIGTRLSLRYQMNASLQSVFSLLNANQPQIGKSKEPLPQVISGGILLSPTESVHGQLSILHDISYPISIRLGISWQPINEIGFAVGKTTDPDIFTAGGFIKWKYFQFEFGCLSYANVGFVTYQAGFSIFRLP</sequence>
<feature type="transmembrane region" description="Helical" evidence="1">
    <location>
        <begin position="9"/>
        <end position="29"/>
    </location>
</feature>
<evidence type="ECO:0008006" key="3">
    <source>
        <dbReference type="Google" id="ProtNLM"/>
    </source>
</evidence>
<protein>
    <recommendedName>
        <fullName evidence="3">DUF5723 domain-containing protein</fullName>
    </recommendedName>
</protein>
<accession>A0A381R3W1</accession>
<keyword evidence="1" id="KW-0812">Transmembrane</keyword>
<organism evidence="2">
    <name type="scientific">marine metagenome</name>
    <dbReference type="NCBI Taxonomy" id="408172"/>
    <lineage>
        <taxon>unclassified sequences</taxon>
        <taxon>metagenomes</taxon>
        <taxon>ecological metagenomes</taxon>
    </lineage>
</organism>
<dbReference type="EMBL" id="UINC01001682">
    <property type="protein sequence ID" value="SUZ86441.1"/>
    <property type="molecule type" value="Genomic_DNA"/>
</dbReference>
<reference evidence="2" key="1">
    <citation type="submission" date="2018-05" db="EMBL/GenBank/DDBJ databases">
        <authorList>
            <person name="Lanie J.A."/>
            <person name="Ng W.-L."/>
            <person name="Kazmierczak K.M."/>
            <person name="Andrzejewski T.M."/>
            <person name="Davidsen T.M."/>
            <person name="Wayne K.J."/>
            <person name="Tettelin H."/>
            <person name="Glass J.I."/>
            <person name="Rusch D."/>
            <person name="Podicherti R."/>
            <person name="Tsui H.-C.T."/>
            <person name="Winkler M.E."/>
        </authorList>
    </citation>
    <scope>NUCLEOTIDE SEQUENCE</scope>
</reference>
<name>A0A381R3W1_9ZZZZ</name>
<dbReference type="AlphaFoldDB" id="A0A381R3W1"/>
<evidence type="ECO:0000313" key="2">
    <source>
        <dbReference type="EMBL" id="SUZ86441.1"/>
    </source>
</evidence>